<keyword evidence="3" id="KW-1185">Reference proteome</keyword>
<evidence type="ECO:0000313" key="1">
    <source>
        <dbReference type="EMBL" id="EST45142.1"/>
    </source>
</evidence>
<protein>
    <submittedName>
        <fullName evidence="1">Uncharacterized protein</fullName>
    </submittedName>
</protein>
<evidence type="ECO:0000313" key="3">
    <source>
        <dbReference type="Proteomes" id="UP000018208"/>
    </source>
</evidence>
<name>V6LKN9_9EUKA</name>
<sequence length="235" mass="27829">MDQQQKEQFSQYLREYLNKNYSLNIQFENDTYKYLQTLSISEKRGIWTTIAQALQVTQLQVHDYFHNTWSKQFYTDIKEFKTQLENICCKQNLYLSDKTLVQLVSGIFKEQNKALNIHNKSLHQAINRCLQKIRKDNYKLSTKADYKNQKPLISQQNNDKLPIIKSSEDLSVQVSKVIQIQNCLHNNVIPRITSIQHQLQEPEKPQSRKPSAADLICFKDESLKQLDWQQFLNLM</sequence>
<dbReference type="Proteomes" id="UP000018208">
    <property type="component" value="Unassembled WGS sequence"/>
</dbReference>
<reference evidence="1 2" key="1">
    <citation type="journal article" date="2014" name="PLoS Genet.">
        <title>The Genome of Spironucleus salmonicida Highlights a Fish Pathogen Adapted to Fluctuating Environments.</title>
        <authorList>
            <person name="Xu F."/>
            <person name="Jerlstrom-Hultqvist J."/>
            <person name="Einarsson E."/>
            <person name="Astvaldsson A."/>
            <person name="Svard S.G."/>
            <person name="Andersson J.O."/>
        </authorList>
    </citation>
    <scope>NUCLEOTIDE SEQUENCE</scope>
    <source>
        <strain evidence="2">ATCC 50377</strain>
    </source>
</reference>
<dbReference type="EMBL" id="KI546101">
    <property type="protein sequence ID" value="EST45142.1"/>
    <property type="molecule type" value="Genomic_DNA"/>
</dbReference>
<dbReference type="AlphaFoldDB" id="V6LKN9"/>
<proteinExistence type="predicted"/>
<accession>V6LKN9</accession>
<reference evidence="2" key="2">
    <citation type="submission" date="2020-12" db="EMBL/GenBank/DDBJ databases">
        <title>New Spironucleus salmonicida genome in near-complete chromosomes.</title>
        <authorList>
            <person name="Xu F."/>
            <person name="Kurt Z."/>
            <person name="Jimenez-Gonzalez A."/>
            <person name="Astvaldsson A."/>
            <person name="Andersson J.O."/>
            <person name="Svard S.G."/>
        </authorList>
    </citation>
    <scope>NUCLEOTIDE SEQUENCE</scope>
    <source>
        <strain evidence="2">ATCC 50377</strain>
    </source>
</reference>
<organism evidence="1">
    <name type="scientific">Spironucleus salmonicida</name>
    <dbReference type="NCBI Taxonomy" id="348837"/>
    <lineage>
        <taxon>Eukaryota</taxon>
        <taxon>Metamonada</taxon>
        <taxon>Diplomonadida</taxon>
        <taxon>Hexamitidae</taxon>
        <taxon>Hexamitinae</taxon>
        <taxon>Spironucleus</taxon>
    </lineage>
</organism>
<evidence type="ECO:0000313" key="2">
    <source>
        <dbReference type="EMBL" id="KAH0573476.1"/>
    </source>
</evidence>
<dbReference type="VEuPathDB" id="GiardiaDB:SS50377_25596"/>
<gene>
    <name evidence="1" type="ORF">SS50377_15165</name>
    <name evidence="2" type="ORF">SS50377_25596</name>
</gene>
<dbReference type="EMBL" id="AUWU02000005">
    <property type="protein sequence ID" value="KAH0573476.1"/>
    <property type="molecule type" value="Genomic_DNA"/>
</dbReference>